<reference evidence="7 9" key="3">
    <citation type="submission" date="2020-08" db="EMBL/GenBank/DDBJ databases">
        <title>Genomic Encyclopedia of Type Strains, Phase IV (KMG-V): Genome sequencing to study the core and pangenomes of soil and plant-associated prokaryotes.</title>
        <authorList>
            <person name="Whitman W."/>
        </authorList>
    </citation>
    <scope>NUCLEOTIDE SEQUENCE [LARGE SCALE GENOMIC DNA]</scope>
    <source>
        <strain evidence="7 9">D1</strain>
    </source>
</reference>
<dbReference type="PRINTS" id="PR00990">
    <property type="entry name" value="RIBOKINASE"/>
</dbReference>
<evidence type="ECO:0000256" key="2">
    <source>
        <dbReference type="ARBA" id="ARBA00022679"/>
    </source>
</evidence>
<dbReference type="EC" id="2.7.1.15" evidence="7"/>
<dbReference type="Proteomes" id="UP000239462">
    <property type="component" value="Chromosome"/>
</dbReference>
<reference evidence="8" key="1">
    <citation type="journal article" date="2018" name="Genome Announc.">
        <title>Complete Genome Sequence of the Methanococcus maripaludis Type Strain JJ (DSM 2067), a Model for Selenoprotein Synthesis in Archaea.</title>
        <authorList>
            <person name="Poehlein A."/>
            <person name="Heym D."/>
            <person name="Quitzke V."/>
            <person name="Fersch J."/>
            <person name="Daniel R."/>
            <person name="Rother M."/>
        </authorList>
    </citation>
    <scope>NUCLEOTIDE SEQUENCE [LARGE SCALE GENOMIC DNA]</scope>
    <source>
        <strain evidence="8">DSM 2067</strain>
    </source>
</reference>
<evidence type="ECO:0000256" key="4">
    <source>
        <dbReference type="RuleBase" id="RU003704"/>
    </source>
</evidence>
<protein>
    <submittedName>
        <fullName evidence="6">Adenosine kinase</fullName>
        <ecNumber evidence="6">2.7.1.20</ecNumber>
    </submittedName>
    <submittedName>
        <fullName evidence="7">Ribokinase</fullName>
        <ecNumber evidence="7">2.7.1.15</ecNumber>
    </submittedName>
</protein>
<dbReference type="InterPro" id="IPR002139">
    <property type="entry name" value="Ribo/fructo_kinase"/>
</dbReference>
<evidence type="ECO:0000313" key="8">
    <source>
        <dbReference type="Proteomes" id="UP000239462"/>
    </source>
</evidence>
<evidence type="ECO:0000259" key="5">
    <source>
        <dbReference type="Pfam" id="PF00294"/>
    </source>
</evidence>
<dbReference type="GO" id="GO:0004747">
    <property type="term" value="F:ribokinase activity"/>
    <property type="evidence" value="ECO:0007669"/>
    <property type="project" value="UniProtKB-EC"/>
</dbReference>
<dbReference type="PANTHER" id="PTHR10584">
    <property type="entry name" value="SUGAR KINASE"/>
    <property type="match status" value="1"/>
</dbReference>
<dbReference type="RefSeq" id="WP_104837634.1">
    <property type="nucleotide sequence ID" value="NZ_CP026606.1"/>
</dbReference>
<dbReference type="EMBL" id="JACHED010000003">
    <property type="protein sequence ID" value="MBB6497345.1"/>
    <property type="molecule type" value="Genomic_DNA"/>
</dbReference>
<proteinExistence type="inferred from homology"/>
<dbReference type="Proteomes" id="UP000590564">
    <property type="component" value="Unassembled WGS sequence"/>
</dbReference>
<gene>
    <name evidence="6" type="primary">adoK</name>
    <name evidence="7" type="ORF">HNP96_001388</name>
    <name evidence="6" type="ORF">MMJJ_06190</name>
</gene>
<dbReference type="PANTHER" id="PTHR10584:SF166">
    <property type="entry name" value="RIBOKINASE"/>
    <property type="match status" value="1"/>
</dbReference>
<evidence type="ECO:0000313" key="9">
    <source>
        <dbReference type="Proteomes" id="UP000590564"/>
    </source>
</evidence>
<dbReference type="EMBL" id="CP026606">
    <property type="protein sequence ID" value="AVB76035.1"/>
    <property type="molecule type" value="Genomic_DNA"/>
</dbReference>
<dbReference type="CDD" id="cd01942">
    <property type="entry name" value="ribokinase_group_A"/>
    <property type="match status" value="1"/>
</dbReference>
<reference evidence="6" key="2">
    <citation type="submission" date="2018-02" db="EMBL/GenBank/DDBJ databases">
        <title>Complete genome sequence of the Methanococcus maripaludis type strain JJ (DSM 2067), a model for selenoprotein synthesis in Archaea.</title>
        <authorList>
            <person name="Poehlein A."/>
            <person name="Heym D."/>
            <person name="Quitzke V."/>
            <person name="Fersch J."/>
            <person name="Daniel R."/>
            <person name="Rother M."/>
        </authorList>
    </citation>
    <scope>NUCLEOTIDE SEQUENCE [LARGE SCALE GENOMIC DNA]</scope>
    <source>
        <strain evidence="6">DSM 2067</strain>
    </source>
</reference>
<evidence type="ECO:0000313" key="6">
    <source>
        <dbReference type="EMBL" id="AVB76035.1"/>
    </source>
</evidence>
<evidence type="ECO:0000256" key="3">
    <source>
        <dbReference type="ARBA" id="ARBA00022777"/>
    </source>
</evidence>
<evidence type="ECO:0000313" key="7">
    <source>
        <dbReference type="EMBL" id="MBB6497345.1"/>
    </source>
</evidence>
<organism evidence="6 8">
    <name type="scientific">Methanococcus maripaludis</name>
    <name type="common">Methanococcus deltae</name>
    <dbReference type="NCBI Taxonomy" id="39152"/>
    <lineage>
        <taxon>Archaea</taxon>
        <taxon>Methanobacteriati</taxon>
        <taxon>Methanobacteriota</taxon>
        <taxon>Methanomada group</taxon>
        <taxon>Methanococci</taxon>
        <taxon>Methanococcales</taxon>
        <taxon>Methanococcaceae</taxon>
        <taxon>Methanococcus</taxon>
    </lineage>
</organism>
<keyword evidence="3 4" id="KW-0418">Kinase</keyword>
<dbReference type="InterPro" id="IPR029056">
    <property type="entry name" value="Ribokinase-like"/>
</dbReference>
<dbReference type="Gene3D" id="3.40.1190.20">
    <property type="match status" value="1"/>
</dbReference>
<dbReference type="GO" id="GO:0004001">
    <property type="term" value="F:adenosine kinase activity"/>
    <property type="evidence" value="ECO:0007669"/>
    <property type="project" value="UniProtKB-EC"/>
</dbReference>
<dbReference type="Pfam" id="PF00294">
    <property type="entry name" value="PfkB"/>
    <property type="match status" value="1"/>
</dbReference>
<evidence type="ECO:0000256" key="1">
    <source>
        <dbReference type="ARBA" id="ARBA00010688"/>
    </source>
</evidence>
<comment type="similarity">
    <text evidence="1 4">Belongs to the carbohydrate kinase PfkB family.</text>
</comment>
<dbReference type="EC" id="2.7.1.20" evidence="6"/>
<sequence>MDKIGKITAVGHIALDYIFNVDKFPELNTSMQIPTAKKYYGGAACNVAAEIANLGVKSEILSCVGTDFKASGYGEYLEKLGVSTKSVFVSEEEETPKAWIFTDPQNNQITYFLWGAAKHYPEIEVPEFDSEIVHLATGDPNYNLKCAQKASSKGILVSFDPGQDLTLYSKENMENIIENVDFLFMNNHEFQRTLDLLNISEKELISRVKVLIVTYGKQGSIIYSEDDAIKVPAVLTQAKDPTGAGDSYRAGFLTAYLKGHDLKNCGLAGSCVASFVVEQVGCQTNLPSWDMVIERLNENNLL</sequence>
<name>A0A2L1C9J9_METMI</name>
<dbReference type="GeneID" id="36101711"/>
<dbReference type="AlphaFoldDB" id="A0A2L1C9J9"/>
<accession>A0A2L1C9J9</accession>
<dbReference type="InterPro" id="IPR011611">
    <property type="entry name" value="PfkB_dom"/>
</dbReference>
<dbReference type="SUPFAM" id="SSF53613">
    <property type="entry name" value="Ribokinase-like"/>
    <property type="match status" value="1"/>
</dbReference>
<dbReference type="PROSITE" id="PS00583">
    <property type="entry name" value="PFKB_KINASES_1"/>
    <property type="match status" value="1"/>
</dbReference>
<feature type="domain" description="Carbohydrate kinase PfkB" evidence="5">
    <location>
        <begin position="6"/>
        <end position="288"/>
    </location>
</feature>
<dbReference type="InterPro" id="IPR002173">
    <property type="entry name" value="Carboh/pur_kinase_PfkB_CS"/>
</dbReference>
<keyword evidence="2 4" id="KW-0808">Transferase</keyword>
<dbReference type="KEGG" id="mmad:MMJJ_06190"/>
<dbReference type="PROSITE" id="PS00584">
    <property type="entry name" value="PFKB_KINASES_2"/>
    <property type="match status" value="1"/>
</dbReference>